<keyword evidence="10" id="KW-1185">Reference proteome</keyword>
<protein>
    <submittedName>
        <fullName evidence="9">Cellulose synthase (UDP-forming)</fullName>
        <ecNumber evidence="9">2.4.1.12</ecNumber>
    </submittedName>
</protein>
<evidence type="ECO:0000313" key="9">
    <source>
        <dbReference type="EMBL" id="MET4635009.1"/>
    </source>
</evidence>
<dbReference type="SUPFAM" id="SSF53448">
    <property type="entry name" value="Nucleotide-diphospho-sugar transferases"/>
    <property type="match status" value="1"/>
</dbReference>
<evidence type="ECO:0000256" key="4">
    <source>
        <dbReference type="ARBA" id="ARBA00022692"/>
    </source>
</evidence>
<dbReference type="InterPro" id="IPR001173">
    <property type="entry name" value="Glyco_trans_2-like"/>
</dbReference>
<dbReference type="InterPro" id="IPR029044">
    <property type="entry name" value="Nucleotide-diphossugar_trans"/>
</dbReference>
<feature type="domain" description="Glycosyltransferase 2-like" evidence="8">
    <location>
        <begin position="331"/>
        <end position="550"/>
    </location>
</feature>
<dbReference type="EC" id="2.4.1.12" evidence="9"/>
<dbReference type="Proteomes" id="UP001549321">
    <property type="component" value="Unassembled WGS sequence"/>
</dbReference>
<feature type="transmembrane region" description="Helical" evidence="7">
    <location>
        <begin position="612"/>
        <end position="632"/>
    </location>
</feature>
<feature type="transmembrane region" description="Helical" evidence="7">
    <location>
        <begin position="538"/>
        <end position="555"/>
    </location>
</feature>
<name>A0ABV2R168_9HYPH</name>
<comment type="caution">
    <text evidence="9">The sequence shown here is derived from an EMBL/GenBank/DDBJ whole genome shotgun (WGS) entry which is preliminary data.</text>
</comment>
<evidence type="ECO:0000313" key="10">
    <source>
        <dbReference type="Proteomes" id="UP001549321"/>
    </source>
</evidence>
<keyword evidence="5 7" id="KW-1133">Transmembrane helix</keyword>
<feature type="transmembrane region" description="Helical" evidence="7">
    <location>
        <begin position="21"/>
        <end position="41"/>
    </location>
</feature>
<feature type="transmembrane region" description="Helical" evidence="7">
    <location>
        <begin position="567"/>
        <end position="592"/>
    </location>
</feature>
<evidence type="ECO:0000256" key="1">
    <source>
        <dbReference type="ARBA" id="ARBA00004141"/>
    </source>
</evidence>
<comment type="subcellular location">
    <subcellularLocation>
        <location evidence="1">Membrane</location>
        <topology evidence="1">Multi-pass membrane protein</topology>
    </subcellularLocation>
</comment>
<reference evidence="9 10" key="1">
    <citation type="submission" date="2024-06" db="EMBL/GenBank/DDBJ databases">
        <title>Sorghum-associated microbial communities from plants grown in Nebraska, USA.</title>
        <authorList>
            <person name="Schachtman D."/>
        </authorList>
    </citation>
    <scope>NUCLEOTIDE SEQUENCE [LARGE SCALE GENOMIC DNA]</scope>
    <source>
        <strain evidence="9 10">3207</strain>
    </source>
</reference>
<proteinExistence type="predicted"/>
<dbReference type="PANTHER" id="PTHR43867">
    <property type="entry name" value="CELLULOSE SYNTHASE CATALYTIC SUBUNIT A [UDP-FORMING]"/>
    <property type="match status" value="1"/>
</dbReference>
<dbReference type="PANTHER" id="PTHR43867:SF2">
    <property type="entry name" value="CELLULOSE SYNTHASE CATALYTIC SUBUNIT A [UDP-FORMING]"/>
    <property type="match status" value="1"/>
</dbReference>
<keyword evidence="6 7" id="KW-0472">Membrane</keyword>
<evidence type="ECO:0000256" key="3">
    <source>
        <dbReference type="ARBA" id="ARBA00022679"/>
    </source>
</evidence>
<dbReference type="Pfam" id="PF13632">
    <property type="entry name" value="Glyco_trans_2_3"/>
    <property type="match status" value="1"/>
</dbReference>
<feature type="transmembrane region" description="Helical" evidence="7">
    <location>
        <begin position="639"/>
        <end position="657"/>
    </location>
</feature>
<keyword evidence="3 9" id="KW-0808">Transferase</keyword>
<evidence type="ECO:0000256" key="5">
    <source>
        <dbReference type="ARBA" id="ARBA00022989"/>
    </source>
</evidence>
<feature type="transmembrane region" description="Helical" evidence="7">
    <location>
        <begin position="513"/>
        <end position="532"/>
    </location>
</feature>
<evidence type="ECO:0000256" key="6">
    <source>
        <dbReference type="ARBA" id="ARBA00023136"/>
    </source>
</evidence>
<dbReference type="GO" id="GO:0016760">
    <property type="term" value="F:cellulose synthase (UDP-forming) activity"/>
    <property type="evidence" value="ECO:0007669"/>
    <property type="project" value="UniProtKB-EC"/>
</dbReference>
<evidence type="ECO:0000256" key="7">
    <source>
        <dbReference type="SAM" id="Phobius"/>
    </source>
</evidence>
<evidence type="ECO:0000259" key="8">
    <source>
        <dbReference type="Pfam" id="PF13632"/>
    </source>
</evidence>
<accession>A0ABV2R168</accession>
<dbReference type="InterPro" id="IPR050321">
    <property type="entry name" value="Glycosyltr_2/OpgH_subfam"/>
</dbReference>
<sequence length="784" mass="86004">MPVLRLPFSRSSTRVASREPFLVLFFLFCSLASVGALAVFLYVLDDMHLGDRLLYSGLLLGLIYCCLSYQLSRYGAARRAQQHRAFAEADVAYLLEDRAPRVAVLIPTYREERRVIIMTMLSAALARYSNRRIVLLVDDPPSDPDSVELTLSAVDEVWEMLDKPMQALRMEAAAWERRAKAGPTDFAAEAGRLKRCYDHAAYWLENLARTLQAGISPAFGHVDRFFIDRIVLDLARHYRAEAGRVAEGGLSKAGIAREYRVLADLFCTEISSFQRKTFENLSHAPNKAMNLNAYIGLIGGSYVARPTPRGAVIEAIDASAADAIAIPGADYVLTLDADSVILNDYMLQLVHLLNGNPTLGVAQTPYLTFPKGTSPVERIAGATTDIQYLIHQGATFFNASYWVGANALIRFTALEQIVREQVEGGKRCKVFIQDETVIEDTGSTIDLLHAGWSVHNHFSPMAYSATPADFGALAIQRKRWSNGGLIIFPMLLRQYLGNPGRIRRLPELMLRTNYLLSPLIGNVAVFILMIWAGSDGRALVWTPLVMIPYFLLYGSDLRRLGYRFRDLFPVCALNLMLLPVSFAGIAASIRQIITGRKGSFSRTPKVADRTFIPPYCFLFNGFMLLLMLRYVVDGLLAGQYLGAIVPAMNVSLYGYGLHRFIGFRNGFADLGLAARSWVAAALRPVFATLDMAGSGLRLLNHRPARAMGAAGLFALILLAPMNLTPTLSPEDFIGGAIASQPSSAATTAAPMQASPYPVARASVAERDAARAALSSLLRGTANGP</sequence>
<evidence type="ECO:0000256" key="2">
    <source>
        <dbReference type="ARBA" id="ARBA00022676"/>
    </source>
</evidence>
<dbReference type="Gene3D" id="3.90.550.10">
    <property type="entry name" value="Spore Coat Polysaccharide Biosynthesis Protein SpsA, Chain A"/>
    <property type="match status" value="2"/>
</dbReference>
<organism evidence="9 10">
    <name type="scientific">Kaistia defluvii</name>
    <dbReference type="NCBI Taxonomy" id="410841"/>
    <lineage>
        <taxon>Bacteria</taxon>
        <taxon>Pseudomonadati</taxon>
        <taxon>Pseudomonadota</taxon>
        <taxon>Alphaproteobacteria</taxon>
        <taxon>Hyphomicrobiales</taxon>
        <taxon>Kaistiaceae</taxon>
        <taxon>Kaistia</taxon>
    </lineage>
</organism>
<gene>
    <name evidence="9" type="ORF">ABIE08_002955</name>
</gene>
<dbReference type="EMBL" id="JBEPSM010000002">
    <property type="protein sequence ID" value="MET4635009.1"/>
    <property type="molecule type" value="Genomic_DNA"/>
</dbReference>
<keyword evidence="4 7" id="KW-0812">Transmembrane</keyword>
<feature type="transmembrane region" description="Helical" evidence="7">
    <location>
        <begin position="53"/>
        <end position="71"/>
    </location>
</feature>
<keyword evidence="2 9" id="KW-0328">Glycosyltransferase</keyword>